<dbReference type="Proteomes" id="UP000694846">
    <property type="component" value="Unplaced"/>
</dbReference>
<dbReference type="Gene3D" id="3.10.120.10">
    <property type="entry name" value="Cytochrome b5-like heme/steroid binding domain"/>
    <property type="match status" value="1"/>
</dbReference>
<evidence type="ECO:0000313" key="5">
    <source>
        <dbReference type="RefSeq" id="XP_025420730.1"/>
    </source>
</evidence>
<dbReference type="RefSeq" id="XP_025420730.1">
    <property type="nucleotide sequence ID" value="XM_025564945.1"/>
</dbReference>
<dbReference type="RefSeq" id="XP_025420737.1">
    <property type="nucleotide sequence ID" value="XM_025564952.1"/>
</dbReference>
<dbReference type="InterPro" id="IPR053100">
    <property type="entry name" value="Cytochrome_b5-related"/>
</dbReference>
<keyword evidence="4" id="KW-1185">Reference proteome</keyword>
<keyword evidence="1" id="KW-0472">Membrane</keyword>
<keyword evidence="1" id="KW-0812">Transmembrane</keyword>
<proteinExistence type="predicted"/>
<dbReference type="PROSITE" id="PS50255">
    <property type="entry name" value="CYTOCHROME_B5_2"/>
    <property type="match status" value="1"/>
</dbReference>
<dbReference type="EMBL" id="GGMS01015289">
    <property type="protein sequence ID" value="MBY84492.1"/>
    <property type="molecule type" value="Transcribed_RNA"/>
</dbReference>
<evidence type="ECO:0000259" key="2">
    <source>
        <dbReference type="PROSITE" id="PS50255"/>
    </source>
</evidence>
<dbReference type="InterPro" id="IPR001199">
    <property type="entry name" value="Cyt_B5-like_heme/steroid-bd"/>
</dbReference>
<accession>A0A2S2R561</accession>
<sequence length="427" mass="49197">MAPRTSSWSIWNNLSSTDYNVKSVDDWIEARQKEDGADDLWRIHDGLYNLEQWIPKHPGGRQWLEITKGTDITELFESYHLNGKAVTAVMHKFYVREAKSPRKSPFTFKPDGFYNVLKSRVAKKLSFVDNSNASVKSMLVVDTYILIALALCVGMAQTQNFVLAFLAGIVLGFGIVASHNFTHLKDNWRMYYVQLCFMSVREWRISHVLSHHIYTNTIQDLEMTLLYPFIHWYPTKDKPFTVRLFPYFTPVIYPFIIPGQLVIRTFKRKNDIADVLMFVIPAILTLCGQMTIISIIIAWLIIVLTSSFIFTFVGFSASHHFPENFHDGDLINTENVDWGLHQIDTSVERSEPINNIFVSMATFGDHTLHHLFPALDHSLIPLLQDTFEDTCKEFGVDLTPKSFTTVLCGQFKQLVRDTPNNPKRNYI</sequence>
<dbReference type="InterPro" id="IPR036400">
    <property type="entry name" value="Cyt_B5-like_heme/steroid_sf"/>
</dbReference>
<keyword evidence="1" id="KW-1133">Transmembrane helix</keyword>
<dbReference type="SUPFAM" id="SSF55856">
    <property type="entry name" value="Cytochrome b5-like heme/steroid binding domain"/>
    <property type="match status" value="1"/>
</dbReference>
<evidence type="ECO:0000313" key="6">
    <source>
        <dbReference type="RefSeq" id="XP_025420737.1"/>
    </source>
</evidence>
<dbReference type="InterPro" id="IPR005804">
    <property type="entry name" value="FA_desaturase_dom"/>
</dbReference>
<reference evidence="5 6" key="2">
    <citation type="submission" date="2025-04" db="UniProtKB">
        <authorList>
            <consortium name="RefSeq"/>
        </authorList>
    </citation>
    <scope>IDENTIFICATION</scope>
    <source>
        <tissue evidence="5 6">Whole body</tissue>
    </source>
</reference>
<dbReference type="GO" id="GO:0006629">
    <property type="term" value="P:lipid metabolic process"/>
    <property type="evidence" value="ECO:0007669"/>
    <property type="project" value="InterPro"/>
</dbReference>
<dbReference type="PANTHER" id="PTHR16740:SF1">
    <property type="entry name" value="CYTOCHROME B5-RELATED PROTEIN-RELATED"/>
    <property type="match status" value="1"/>
</dbReference>
<dbReference type="Pfam" id="PF00173">
    <property type="entry name" value="Cyt-b5"/>
    <property type="match status" value="1"/>
</dbReference>
<evidence type="ECO:0000256" key="1">
    <source>
        <dbReference type="SAM" id="Phobius"/>
    </source>
</evidence>
<feature type="transmembrane region" description="Helical" evidence="1">
    <location>
        <begin position="275"/>
        <end position="302"/>
    </location>
</feature>
<reference evidence="3" key="1">
    <citation type="submission" date="2018-04" db="EMBL/GenBank/DDBJ databases">
        <title>Transcriptome assembly of Sipha flava.</title>
        <authorList>
            <person name="Scully E.D."/>
            <person name="Geib S.M."/>
            <person name="Palmer N.A."/>
            <person name="Koch K."/>
            <person name="Bradshaw J."/>
            <person name="Heng-Moss T."/>
            <person name="Sarath G."/>
        </authorList>
    </citation>
    <scope>NUCLEOTIDE SEQUENCE</scope>
</reference>
<evidence type="ECO:0000313" key="4">
    <source>
        <dbReference type="Proteomes" id="UP000694846"/>
    </source>
</evidence>
<feature type="transmembrane region" description="Helical" evidence="1">
    <location>
        <begin position="244"/>
        <end position="263"/>
    </location>
</feature>
<dbReference type="Pfam" id="PF00487">
    <property type="entry name" value="FA_desaturase"/>
    <property type="match status" value="1"/>
</dbReference>
<organism evidence="3">
    <name type="scientific">Sipha flava</name>
    <name type="common">yellow sugarcane aphid</name>
    <dbReference type="NCBI Taxonomy" id="143950"/>
    <lineage>
        <taxon>Eukaryota</taxon>
        <taxon>Metazoa</taxon>
        <taxon>Ecdysozoa</taxon>
        <taxon>Arthropoda</taxon>
        <taxon>Hexapoda</taxon>
        <taxon>Insecta</taxon>
        <taxon>Pterygota</taxon>
        <taxon>Neoptera</taxon>
        <taxon>Paraneoptera</taxon>
        <taxon>Hemiptera</taxon>
        <taxon>Sternorrhyncha</taxon>
        <taxon>Aphidomorpha</taxon>
        <taxon>Aphidoidea</taxon>
        <taxon>Aphididae</taxon>
        <taxon>Sipha</taxon>
    </lineage>
</organism>
<dbReference type="PANTHER" id="PTHR16740">
    <property type="entry name" value="CYTOCHROME B5-RELATED PROTEIN-RELATED"/>
    <property type="match status" value="1"/>
</dbReference>
<name>A0A2S2R561_9HEMI</name>
<evidence type="ECO:0000313" key="3">
    <source>
        <dbReference type="EMBL" id="MBY84492.1"/>
    </source>
</evidence>
<feature type="transmembrane region" description="Helical" evidence="1">
    <location>
        <begin position="161"/>
        <end position="181"/>
    </location>
</feature>
<feature type="domain" description="Cytochrome b5 heme-binding" evidence="2">
    <location>
        <begin position="28"/>
        <end position="99"/>
    </location>
</feature>
<protein>
    <submittedName>
        <fullName evidence="3 5 6">Cytochrome b5-related protein</fullName>
    </submittedName>
</protein>
<dbReference type="OrthoDB" id="260519at2759"/>
<dbReference type="AlphaFoldDB" id="A0A2S2R561"/>
<gene>
    <name evidence="3" type="primary">Cyt-b5-r_2</name>
    <name evidence="5 6" type="synonym">LOC112690843</name>
    <name evidence="3" type="ORF">g.48956</name>
</gene>